<dbReference type="Gene3D" id="6.10.160.10">
    <property type="match status" value="1"/>
</dbReference>
<comment type="similarity">
    <text evidence="1 8 9">Belongs to the bacterial ribosomal protein bL20 family.</text>
</comment>
<dbReference type="FunFam" id="1.10.1900.20:FF:000001">
    <property type="entry name" value="50S ribosomal protein L20"/>
    <property type="match status" value="1"/>
</dbReference>
<evidence type="ECO:0000256" key="4">
    <source>
        <dbReference type="ARBA" id="ARBA00022980"/>
    </source>
</evidence>
<dbReference type="GO" id="GO:0003735">
    <property type="term" value="F:structural constituent of ribosome"/>
    <property type="evidence" value="ECO:0007669"/>
    <property type="project" value="InterPro"/>
</dbReference>
<gene>
    <name evidence="8" type="primary">rplT</name>
    <name evidence="10" type="ORF">Gocc_2983</name>
</gene>
<evidence type="ECO:0000313" key="10">
    <source>
        <dbReference type="EMBL" id="RDI73383.1"/>
    </source>
</evidence>
<evidence type="ECO:0000256" key="9">
    <source>
        <dbReference type="RuleBase" id="RU000560"/>
    </source>
</evidence>
<name>A0A7M2YTF7_9ACTN</name>
<organism evidence="10 11">
    <name type="scientific">Gaiella occulta</name>
    <dbReference type="NCBI Taxonomy" id="1002870"/>
    <lineage>
        <taxon>Bacteria</taxon>
        <taxon>Bacillati</taxon>
        <taxon>Actinomycetota</taxon>
        <taxon>Thermoleophilia</taxon>
        <taxon>Gaiellales</taxon>
        <taxon>Gaiellaceae</taxon>
        <taxon>Gaiella</taxon>
    </lineage>
</organism>
<dbReference type="OrthoDB" id="9808966at2"/>
<comment type="caution">
    <text evidence="10">The sequence shown here is derived from an EMBL/GenBank/DDBJ whole genome shotgun (WGS) entry which is preliminary data.</text>
</comment>
<dbReference type="EMBL" id="QQZY01000010">
    <property type="protein sequence ID" value="RDI73383.1"/>
    <property type="molecule type" value="Genomic_DNA"/>
</dbReference>
<evidence type="ECO:0000256" key="8">
    <source>
        <dbReference type="HAMAP-Rule" id="MF_00382"/>
    </source>
</evidence>
<keyword evidence="3 8" id="KW-0694">RNA-binding</keyword>
<sequence length="122" mass="13976">MPRVKRSVHARKKRRKVLEQAKGYWGLKNSHYRYAKEQVEHSLAYAYRDRKNKKRTFRQLWIVRINAAARQHGLSYNQFMSGLHSAGIELDRKSLADLAVSDPPAFAAVAEQAKAALEARAA</sequence>
<reference evidence="10 11" key="1">
    <citation type="submission" date="2018-07" db="EMBL/GenBank/DDBJ databases">
        <title>High-quality-draft genome sequence of Gaiella occulta.</title>
        <authorList>
            <person name="Severino R."/>
            <person name="Froufe H.J.C."/>
            <person name="Rainey F.A."/>
            <person name="Barroso C."/>
            <person name="Albuquerque L."/>
            <person name="Lobo-Da-Cunha A."/>
            <person name="Da Costa M.S."/>
            <person name="Egas C."/>
        </authorList>
    </citation>
    <scope>NUCLEOTIDE SEQUENCE [LARGE SCALE GENOMIC DNA]</scope>
    <source>
        <strain evidence="10 11">F2-233</strain>
    </source>
</reference>
<dbReference type="PROSITE" id="PS00937">
    <property type="entry name" value="RIBOSOMAL_L20"/>
    <property type="match status" value="1"/>
</dbReference>
<accession>A0A7M2YTF7</accession>
<evidence type="ECO:0000313" key="11">
    <source>
        <dbReference type="Proteomes" id="UP000254134"/>
    </source>
</evidence>
<protein>
    <recommendedName>
        <fullName evidence="7 8">Large ribosomal subunit protein bL20</fullName>
    </recommendedName>
</protein>
<dbReference type="SUPFAM" id="SSF74731">
    <property type="entry name" value="Ribosomal protein L20"/>
    <property type="match status" value="1"/>
</dbReference>
<dbReference type="Gene3D" id="1.10.1900.20">
    <property type="entry name" value="Ribosomal protein L20"/>
    <property type="match status" value="1"/>
</dbReference>
<dbReference type="InterPro" id="IPR049946">
    <property type="entry name" value="RIBOSOMAL_L20_CS"/>
</dbReference>
<evidence type="ECO:0000256" key="5">
    <source>
        <dbReference type="ARBA" id="ARBA00023274"/>
    </source>
</evidence>
<keyword evidence="5 8" id="KW-0687">Ribonucleoprotein</keyword>
<dbReference type="GO" id="GO:1990904">
    <property type="term" value="C:ribonucleoprotein complex"/>
    <property type="evidence" value="ECO:0007669"/>
    <property type="project" value="UniProtKB-KW"/>
</dbReference>
<evidence type="ECO:0000256" key="2">
    <source>
        <dbReference type="ARBA" id="ARBA00022730"/>
    </source>
</evidence>
<dbReference type="Proteomes" id="UP000254134">
    <property type="component" value="Unassembled WGS sequence"/>
</dbReference>
<dbReference type="PANTHER" id="PTHR10986">
    <property type="entry name" value="39S RIBOSOMAL PROTEIN L20"/>
    <property type="match status" value="1"/>
</dbReference>
<evidence type="ECO:0000256" key="1">
    <source>
        <dbReference type="ARBA" id="ARBA00007698"/>
    </source>
</evidence>
<proteinExistence type="inferred from homology"/>
<keyword evidence="4 8" id="KW-0689">Ribosomal protein</keyword>
<dbReference type="CDD" id="cd07026">
    <property type="entry name" value="Ribosomal_L20"/>
    <property type="match status" value="1"/>
</dbReference>
<dbReference type="InterPro" id="IPR035566">
    <property type="entry name" value="Ribosomal_protein_bL20_C"/>
</dbReference>
<dbReference type="GO" id="GO:0005840">
    <property type="term" value="C:ribosome"/>
    <property type="evidence" value="ECO:0007669"/>
    <property type="project" value="UniProtKB-KW"/>
</dbReference>
<dbReference type="GO" id="GO:0000027">
    <property type="term" value="P:ribosomal large subunit assembly"/>
    <property type="evidence" value="ECO:0007669"/>
    <property type="project" value="UniProtKB-UniRule"/>
</dbReference>
<dbReference type="HAMAP" id="MF_00382">
    <property type="entry name" value="Ribosomal_bL20"/>
    <property type="match status" value="1"/>
</dbReference>
<dbReference type="GO" id="GO:0006412">
    <property type="term" value="P:translation"/>
    <property type="evidence" value="ECO:0007669"/>
    <property type="project" value="InterPro"/>
</dbReference>
<keyword evidence="2 8" id="KW-0699">rRNA-binding</keyword>
<reference evidence="11" key="2">
    <citation type="journal article" date="2019" name="MicrobiologyOpen">
        <title>High-quality draft genome sequence of Gaiella occulta isolated from a 150 meter deep mineral water borehole and comparison with the genome sequences of other deep-branching lineages of the phylum Actinobacteria.</title>
        <authorList>
            <person name="Severino R."/>
            <person name="Froufe H.J.C."/>
            <person name="Barroso C."/>
            <person name="Albuquerque L."/>
            <person name="Lobo-da-Cunha A."/>
            <person name="da Costa M.S."/>
            <person name="Egas C."/>
        </authorList>
    </citation>
    <scope>NUCLEOTIDE SEQUENCE [LARGE SCALE GENOMIC DNA]</scope>
    <source>
        <strain evidence="11">F2-233</strain>
    </source>
</reference>
<evidence type="ECO:0000256" key="3">
    <source>
        <dbReference type="ARBA" id="ARBA00022884"/>
    </source>
</evidence>
<dbReference type="AlphaFoldDB" id="A0A7M2YTF7"/>
<dbReference type="NCBIfam" id="TIGR01032">
    <property type="entry name" value="rplT_bact"/>
    <property type="match status" value="1"/>
</dbReference>
<dbReference type="InterPro" id="IPR005813">
    <property type="entry name" value="Ribosomal_bL20"/>
</dbReference>
<dbReference type="PRINTS" id="PR00062">
    <property type="entry name" value="RIBOSOMALL20"/>
</dbReference>
<dbReference type="Pfam" id="PF00453">
    <property type="entry name" value="Ribosomal_L20"/>
    <property type="match status" value="1"/>
</dbReference>
<comment type="function">
    <text evidence="6 8 9">Binds directly to 23S ribosomal RNA and is necessary for the in vitro assembly process of the 50S ribosomal subunit. It is not involved in the protein synthesizing functions of that subunit.</text>
</comment>
<keyword evidence="11" id="KW-1185">Reference proteome</keyword>
<evidence type="ECO:0000256" key="7">
    <source>
        <dbReference type="ARBA" id="ARBA00035172"/>
    </source>
</evidence>
<evidence type="ECO:0000256" key="6">
    <source>
        <dbReference type="ARBA" id="ARBA00024775"/>
    </source>
</evidence>
<dbReference type="RefSeq" id="WP_114797364.1">
    <property type="nucleotide sequence ID" value="NZ_QQZY01000010.1"/>
</dbReference>
<dbReference type="GO" id="GO:0019843">
    <property type="term" value="F:rRNA binding"/>
    <property type="evidence" value="ECO:0007669"/>
    <property type="project" value="UniProtKB-UniRule"/>
</dbReference>